<evidence type="ECO:0000313" key="3">
    <source>
        <dbReference type="Proteomes" id="UP000632766"/>
    </source>
</evidence>
<keyword evidence="3" id="KW-1185">Reference proteome</keyword>
<feature type="domain" description="Ribbon-helix-helix protein CopG" evidence="1">
    <location>
        <begin position="5"/>
        <end position="43"/>
    </location>
</feature>
<dbReference type="GO" id="GO:0006355">
    <property type="term" value="P:regulation of DNA-templated transcription"/>
    <property type="evidence" value="ECO:0007669"/>
    <property type="project" value="InterPro"/>
</dbReference>
<dbReference type="SUPFAM" id="SSF47598">
    <property type="entry name" value="Ribbon-helix-helix"/>
    <property type="match status" value="1"/>
</dbReference>
<dbReference type="PANTHER" id="PTHR40688:SF2">
    <property type="entry name" value="RIBBON-HELIX-HELIX PROTEIN COPG DOMAIN-CONTAINING PROTEIN"/>
    <property type="match status" value="1"/>
</dbReference>
<dbReference type="InterPro" id="IPR010985">
    <property type="entry name" value="Ribbon_hlx_hlx"/>
</dbReference>
<gene>
    <name evidence="2" type="ORF">I8748_32775</name>
</gene>
<evidence type="ECO:0000313" key="2">
    <source>
        <dbReference type="EMBL" id="MBH8566868.1"/>
    </source>
</evidence>
<protein>
    <submittedName>
        <fullName evidence="2">CopG family ribbon-helix-helix protein</fullName>
    </submittedName>
</protein>
<comment type="caution">
    <text evidence="2">The sequence shown here is derived from an EMBL/GenBank/DDBJ whole genome shotgun (WGS) entry which is preliminary data.</text>
</comment>
<evidence type="ECO:0000259" key="1">
    <source>
        <dbReference type="Pfam" id="PF01402"/>
    </source>
</evidence>
<proteinExistence type="predicted"/>
<dbReference type="PANTHER" id="PTHR40688">
    <property type="match status" value="1"/>
</dbReference>
<dbReference type="CDD" id="cd22233">
    <property type="entry name" value="RHH_CopAso-like"/>
    <property type="match status" value="1"/>
</dbReference>
<accession>A0A8J7I0W6</accession>
<organism evidence="2 3">
    <name type="scientific">Amazonocrinis nigriterrae CENA67</name>
    <dbReference type="NCBI Taxonomy" id="2794033"/>
    <lineage>
        <taxon>Bacteria</taxon>
        <taxon>Bacillati</taxon>
        <taxon>Cyanobacteriota</taxon>
        <taxon>Cyanophyceae</taxon>
        <taxon>Nostocales</taxon>
        <taxon>Nostocaceae</taxon>
        <taxon>Amazonocrinis</taxon>
        <taxon>Amazonocrinis nigriterrae</taxon>
    </lineage>
</organism>
<dbReference type="InterPro" id="IPR002145">
    <property type="entry name" value="CopG"/>
</dbReference>
<reference evidence="2 3" key="1">
    <citation type="journal article" date="2021" name="Int. J. Syst. Evol. Microbiol.">
        <title>Amazonocrinis nigriterrae gen. nov., sp. nov., Atlanticothrix silvestris gen. nov., sp. nov. and Dendronalium phyllosphericum gen. nov., sp. nov., nostocacean cyanobacteria from Brazilian environments.</title>
        <authorList>
            <person name="Alvarenga D.O."/>
            <person name="Andreote A.P.D."/>
            <person name="Branco L.H.Z."/>
            <person name="Delbaje E."/>
            <person name="Cruz R.B."/>
            <person name="Varani A.M."/>
            <person name="Fiore M.F."/>
        </authorList>
    </citation>
    <scope>NUCLEOTIDE SEQUENCE [LARGE SCALE GENOMIC DNA]</scope>
    <source>
        <strain evidence="2 3">CENA67</strain>
    </source>
</reference>
<name>A0A8J7I0W6_9NOST</name>
<dbReference type="InterPro" id="IPR052991">
    <property type="entry name" value="Non-func_TypeII_TA_Antitoxin"/>
</dbReference>
<dbReference type="Proteomes" id="UP000632766">
    <property type="component" value="Unassembled WGS sequence"/>
</dbReference>
<sequence>MSEETITFHLDSEKRKSLDEIALLLDRDRSYVLNEAINAYLEIYSWQLDHIKEGLRQADAGEFATPEEVAAAFAKWRK</sequence>
<dbReference type="AlphaFoldDB" id="A0A8J7I0W6"/>
<dbReference type="EMBL" id="JAECZC010000105">
    <property type="protein sequence ID" value="MBH8566868.1"/>
    <property type="molecule type" value="Genomic_DNA"/>
</dbReference>
<dbReference type="Pfam" id="PF01402">
    <property type="entry name" value="RHH_1"/>
    <property type="match status" value="1"/>
</dbReference>